<proteinExistence type="predicted"/>
<evidence type="ECO:0000313" key="2">
    <source>
        <dbReference type="EMBL" id="KAK6353463.1"/>
    </source>
</evidence>
<feature type="compositionally biased region" description="Polar residues" evidence="1">
    <location>
        <begin position="9"/>
        <end position="32"/>
    </location>
</feature>
<keyword evidence="3" id="KW-1185">Reference proteome</keyword>
<feature type="region of interest" description="Disordered" evidence="1">
    <location>
        <begin position="315"/>
        <end position="372"/>
    </location>
</feature>
<evidence type="ECO:0000313" key="3">
    <source>
        <dbReference type="Proteomes" id="UP001375240"/>
    </source>
</evidence>
<feature type="compositionally biased region" description="Low complexity" evidence="1">
    <location>
        <begin position="90"/>
        <end position="113"/>
    </location>
</feature>
<feature type="compositionally biased region" description="Polar residues" evidence="1">
    <location>
        <begin position="158"/>
        <end position="178"/>
    </location>
</feature>
<feature type="compositionally biased region" description="Basic residues" evidence="1">
    <location>
        <begin position="323"/>
        <end position="334"/>
    </location>
</feature>
<evidence type="ECO:0000256" key="1">
    <source>
        <dbReference type="SAM" id="MobiDB-lite"/>
    </source>
</evidence>
<name>A0AAV9V153_9PEZI</name>
<organism evidence="2 3">
    <name type="scientific">Orbilia brochopaga</name>
    <dbReference type="NCBI Taxonomy" id="3140254"/>
    <lineage>
        <taxon>Eukaryota</taxon>
        <taxon>Fungi</taxon>
        <taxon>Dikarya</taxon>
        <taxon>Ascomycota</taxon>
        <taxon>Pezizomycotina</taxon>
        <taxon>Orbiliomycetes</taxon>
        <taxon>Orbiliales</taxon>
        <taxon>Orbiliaceae</taxon>
        <taxon>Orbilia</taxon>
    </lineage>
</organism>
<accession>A0AAV9V153</accession>
<dbReference type="EMBL" id="JAVHNQ010000003">
    <property type="protein sequence ID" value="KAK6353463.1"/>
    <property type="molecule type" value="Genomic_DNA"/>
</dbReference>
<feature type="compositionally biased region" description="Polar residues" evidence="1">
    <location>
        <begin position="114"/>
        <end position="125"/>
    </location>
</feature>
<reference evidence="2 3" key="1">
    <citation type="submission" date="2019-10" db="EMBL/GenBank/DDBJ databases">
        <authorList>
            <person name="Palmer J.M."/>
        </authorList>
    </citation>
    <scope>NUCLEOTIDE SEQUENCE [LARGE SCALE GENOMIC DNA]</scope>
    <source>
        <strain evidence="2 3">TWF696</strain>
    </source>
</reference>
<feature type="compositionally biased region" description="Low complexity" evidence="1">
    <location>
        <begin position="130"/>
        <end position="140"/>
    </location>
</feature>
<feature type="region of interest" description="Disordered" evidence="1">
    <location>
        <begin position="1"/>
        <end position="197"/>
    </location>
</feature>
<feature type="compositionally biased region" description="Low complexity" evidence="1">
    <location>
        <begin position="363"/>
        <end position="372"/>
    </location>
</feature>
<feature type="compositionally biased region" description="Low complexity" evidence="1">
    <location>
        <begin position="33"/>
        <end position="53"/>
    </location>
</feature>
<comment type="caution">
    <text evidence="2">The sequence shown here is derived from an EMBL/GenBank/DDBJ whole genome shotgun (WGS) entry which is preliminary data.</text>
</comment>
<dbReference type="AlphaFoldDB" id="A0AAV9V153"/>
<feature type="compositionally biased region" description="Low complexity" evidence="1">
    <location>
        <begin position="337"/>
        <end position="347"/>
    </location>
</feature>
<dbReference type="Proteomes" id="UP001375240">
    <property type="component" value="Unassembled WGS sequence"/>
</dbReference>
<gene>
    <name evidence="2" type="ORF">TWF696_005427</name>
</gene>
<protein>
    <submittedName>
        <fullName evidence="2">Uncharacterized protein</fullName>
    </submittedName>
</protein>
<sequence>MEPSRRLTRSQTAKLRASNNPTPDAHNLSQPLETEASTITTATATTTTTTETLKTPKKKKSTGNVKTEEASLAPTMSGQEPTTTPREDVPAPSSAAMGSPSSQSTGTTSTGTTRVQASTQPSMASSLPVPARRLPAAGLMLPPPAPLPRAGRPALQHHQLQPSTNLSAASASGPQTVGSFPLPAYPAGTELTDEDAPGEPEWWTLPVPAQPLDESSPTFFTDLLNASDEVLDATIAADRDLFPLAQREPETVTFDVSNLPPSPPRNWGSTAAAAASAQHDAELAAIYEHPDGPHIPFLTVEQLIERHDALRALEESRAATAKGKGKGKEKKKGKATGGARPKGAAADARSDEEDEGQAGPSTAAAGARGRRA</sequence>
<feature type="compositionally biased region" description="Polar residues" evidence="1">
    <location>
        <begin position="74"/>
        <end position="84"/>
    </location>
</feature>